<dbReference type="Pfam" id="PF01420">
    <property type="entry name" value="Methylase_S"/>
    <property type="match status" value="2"/>
</dbReference>
<accession>D8PG26</accession>
<dbReference type="AlphaFoldDB" id="D8PG26"/>
<dbReference type="eggNOG" id="COG0732">
    <property type="taxonomic scope" value="Bacteria"/>
</dbReference>
<keyword evidence="6" id="KW-1185">Reference proteome</keyword>
<evidence type="ECO:0000259" key="4">
    <source>
        <dbReference type="Pfam" id="PF01420"/>
    </source>
</evidence>
<dbReference type="PANTHER" id="PTHR30408">
    <property type="entry name" value="TYPE-1 RESTRICTION ENZYME ECOKI SPECIFICITY PROTEIN"/>
    <property type="match status" value="1"/>
</dbReference>
<dbReference type="GO" id="GO:0003677">
    <property type="term" value="F:DNA binding"/>
    <property type="evidence" value="ECO:0007669"/>
    <property type="project" value="UniProtKB-KW"/>
</dbReference>
<dbReference type="PANTHER" id="PTHR30408:SF12">
    <property type="entry name" value="TYPE I RESTRICTION ENZYME MJAVIII SPECIFICITY SUBUNIT"/>
    <property type="match status" value="1"/>
</dbReference>
<keyword evidence="3" id="KW-0238">DNA-binding</keyword>
<evidence type="ECO:0000313" key="5">
    <source>
        <dbReference type="EMBL" id="CBK42213.1"/>
    </source>
</evidence>
<keyword evidence="2" id="KW-0680">Restriction system</keyword>
<dbReference type="CDD" id="cd17521">
    <property type="entry name" value="RMtype1_S_Sau13435ORF2165P_TRD2-CR2_like"/>
    <property type="match status" value="1"/>
</dbReference>
<dbReference type="CDD" id="cd17256">
    <property type="entry name" value="RMtype1_S_EcoJA65PI-TRD1-CR1_like"/>
    <property type="match status" value="1"/>
</dbReference>
<organism evidence="5 6">
    <name type="scientific">Nitrospira defluvii</name>
    <dbReference type="NCBI Taxonomy" id="330214"/>
    <lineage>
        <taxon>Bacteria</taxon>
        <taxon>Pseudomonadati</taxon>
        <taxon>Nitrospirota</taxon>
        <taxon>Nitrospiria</taxon>
        <taxon>Nitrospirales</taxon>
        <taxon>Nitrospiraceae</taxon>
        <taxon>Nitrospira</taxon>
    </lineage>
</organism>
<evidence type="ECO:0000313" key="6">
    <source>
        <dbReference type="Proteomes" id="UP000001660"/>
    </source>
</evidence>
<protein>
    <submittedName>
        <fullName evidence="5">Putative Type I restriction-modification system, specificity protein</fullName>
    </submittedName>
</protein>
<feature type="domain" description="Type I restriction modification DNA specificity" evidence="4">
    <location>
        <begin position="78"/>
        <end position="182"/>
    </location>
</feature>
<dbReference type="InterPro" id="IPR052021">
    <property type="entry name" value="Type-I_RS_S_subunit"/>
</dbReference>
<dbReference type="GO" id="GO:0009307">
    <property type="term" value="P:DNA restriction-modification system"/>
    <property type="evidence" value="ECO:0007669"/>
    <property type="project" value="UniProtKB-KW"/>
</dbReference>
<dbReference type="SUPFAM" id="SSF116734">
    <property type="entry name" value="DNA methylase specificity domain"/>
    <property type="match status" value="2"/>
</dbReference>
<dbReference type="EMBL" id="FP929003">
    <property type="protein sequence ID" value="CBK42213.1"/>
    <property type="molecule type" value="Genomic_DNA"/>
</dbReference>
<dbReference type="Proteomes" id="UP000001660">
    <property type="component" value="Chromosome"/>
</dbReference>
<sequence>MTECTSANFLGKGTAWPLDRIKDNVSKIGSGVTPTGGATSYSDSGIPLLRSQNVHFEGIRLDDVAFIDEEIHAEMRGTQLKEKDVLLNITGASIGRCTFVPDGFGEGNVNQHVCIIRPSSRLDHRFLTYCLAAPWGQDQIFAGFTGASRQGLGQRDLGEIQIPLPDRTTQEKVIAYLDASCAAIDAAVAAKRRQIEALERTRKSTITRAMVRGLNPAVQLKTSGQHWLGNIPTHWTAPSLKRLLIEPLTYGLNEAAELEDRELPRYLRITDFDESGALRDDTFRSLPREVAREAPLVTNDVLFARSGATVGKTFLFRDYQGDACFAGYLIRARTAPWKINPLFLYLFTKTTAYETWKNLTFTQATIQNISAAKYNYLVIPLPPLSEQHSICGFVEQCNADFARLTASINRQITTLTAYRKSLIHECVTGQRRITEHNTSNLVLP</sequence>
<dbReference type="REBASE" id="27073">
    <property type="entry name" value="S.NdeGORF2502P"/>
</dbReference>
<proteinExistence type="inferred from homology"/>
<reference evidence="5 6" key="1">
    <citation type="journal article" date="2010" name="Proc. Natl. Acad. Sci. U.S.A.">
        <title>A Nitrospira metagenome illuminates the physiology and evolution of globally important nitrite-oxidizing bacteria.</title>
        <authorList>
            <person name="Lucker S."/>
            <person name="Wagner M."/>
            <person name="Maixner F."/>
            <person name="Pelletier E."/>
            <person name="Koch H."/>
            <person name="Vacherie B."/>
            <person name="Rattei T."/>
            <person name="Sinninghe Damste J."/>
            <person name="Spieck E."/>
            <person name="Le Paslier D."/>
            <person name="Daims H."/>
        </authorList>
    </citation>
    <scope>NUCLEOTIDE SEQUENCE [LARGE SCALE GENOMIC DNA]</scope>
</reference>
<dbReference type="InterPro" id="IPR044946">
    <property type="entry name" value="Restrct_endonuc_typeI_TRD_sf"/>
</dbReference>
<evidence type="ECO:0000256" key="1">
    <source>
        <dbReference type="ARBA" id="ARBA00010923"/>
    </source>
</evidence>
<feature type="domain" description="Type I restriction modification DNA specificity" evidence="4">
    <location>
        <begin position="298"/>
        <end position="413"/>
    </location>
</feature>
<evidence type="ECO:0000256" key="2">
    <source>
        <dbReference type="ARBA" id="ARBA00022747"/>
    </source>
</evidence>
<evidence type="ECO:0000256" key="3">
    <source>
        <dbReference type="ARBA" id="ARBA00023125"/>
    </source>
</evidence>
<dbReference type="HOGENOM" id="CLU_021095_1_0_0"/>
<dbReference type="Gene3D" id="3.90.220.20">
    <property type="entry name" value="DNA methylase specificity domains"/>
    <property type="match status" value="2"/>
</dbReference>
<name>D8PG26_9BACT</name>
<dbReference type="InterPro" id="IPR000055">
    <property type="entry name" value="Restrct_endonuc_typeI_TRD"/>
</dbReference>
<comment type="similarity">
    <text evidence="1">Belongs to the type-I restriction system S methylase family.</text>
</comment>
<dbReference type="STRING" id="330214.NIDE2503"/>
<dbReference type="KEGG" id="nde:NIDE2503"/>
<gene>
    <name evidence="5" type="ORF">NIDE2503</name>
</gene>
<dbReference type="OrthoDB" id="9798929at2"/>